<evidence type="ECO:0000313" key="3">
    <source>
        <dbReference type="Proteomes" id="UP001140076"/>
    </source>
</evidence>
<dbReference type="AlphaFoldDB" id="A0A9X3NKV7"/>
<comment type="caution">
    <text evidence="2">The sequence shown here is derived from an EMBL/GenBank/DDBJ whole genome shotgun (WGS) entry which is preliminary data.</text>
</comment>
<feature type="transmembrane region" description="Helical" evidence="1">
    <location>
        <begin position="88"/>
        <end position="105"/>
    </location>
</feature>
<evidence type="ECO:0008006" key="4">
    <source>
        <dbReference type="Google" id="ProtNLM"/>
    </source>
</evidence>
<proteinExistence type="predicted"/>
<gene>
    <name evidence="2" type="ORF">LG943_06230</name>
</gene>
<sequence>MVIKGAAQGAAAGVLATGAMTAVLEAGRRLSGHGQPPRNMVRALLPGGGAAVPRRGEDAATAVAHAGFGAAAGALFGAVTGRRRPSRLLGAGYALAVMAAGYQGWAPRIGAQPPLHRDRPDRVATLAAAHVVYGWSLAAALRRWRRGH</sequence>
<protein>
    <recommendedName>
        <fullName evidence="4">DUF1440 domain-containing protein</fullName>
    </recommendedName>
</protein>
<keyword evidence="3" id="KW-1185">Reference proteome</keyword>
<dbReference type="EMBL" id="JAJAQC010000007">
    <property type="protein sequence ID" value="MDA0563926.1"/>
    <property type="molecule type" value="Genomic_DNA"/>
</dbReference>
<evidence type="ECO:0000313" key="2">
    <source>
        <dbReference type="EMBL" id="MDA0563926.1"/>
    </source>
</evidence>
<feature type="transmembrane region" description="Helical" evidence="1">
    <location>
        <begin position="125"/>
        <end position="144"/>
    </location>
</feature>
<accession>A0A9X3NKV7</accession>
<evidence type="ECO:0000256" key="1">
    <source>
        <dbReference type="SAM" id="Phobius"/>
    </source>
</evidence>
<dbReference type="RefSeq" id="WP_270071210.1">
    <property type="nucleotide sequence ID" value="NZ_JAJAQC010000007.1"/>
</dbReference>
<dbReference type="Proteomes" id="UP001140076">
    <property type="component" value="Unassembled WGS sequence"/>
</dbReference>
<keyword evidence="1" id="KW-0472">Membrane</keyword>
<reference evidence="2" key="1">
    <citation type="submission" date="2021-10" db="EMBL/GenBank/DDBJ databases">
        <title>Streptomonospora sp. nov., isolated from mangrove soil.</title>
        <authorList>
            <person name="Chen X."/>
            <person name="Ge X."/>
            <person name="Liu W."/>
        </authorList>
    </citation>
    <scope>NUCLEOTIDE SEQUENCE</scope>
    <source>
        <strain evidence="2">S1-112</strain>
    </source>
</reference>
<organism evidence="2 3">
    <name type="scientific">Streptomonospora mangrovi</name>
    <dbReference type="NCBI Taxonomy" id="2883123"/>
    <lineage>
        <taxon>Bacteria</taxon>
        <taxon>Bacillati</taxon>
        <taxon>Actinomycetota</taxon>
        <taxon>Actinomycetes</taxon>
        <taxon>Streptosporangiales</taxon>
        <taxon>Nocardiopsidaceae</taxon>
        <taxon>Streptomonospora</taxon>
    </lineage>
</organism>
<keyword evidence="1" id="KW-0812">Transmembrane</keyword>
<name>A0A9X3NKV7_9ACTN</name>
<feature type="transmembrane region" description="Helical" evidence="1">
    <location>
        <begin position="62"/>
        <end position="81"/>
    </location>
</feature>
<keyword evidence="1" id="KW-1133">Transmembrane helix</keyword>